<feature type="compositionally biased region" description="Low complexity" evidence="1">
    <location>
        <begin position="332"/>
        <end position="350"/>
    </location>
</feature>
<feature type="compositionally biased region" description="Low complexity" evidence="1">
    <location>
        <begin position="259"/>
        <end position="278"/>
    </location>
</feature>
<gene>
    <name evidence="2" type="ORF">KIPB_002237</name>
</gene>
<dbReference type="Proteomes" id="UP000265618">
    <property type="component" value="Unassembled WGS sequence"/>
</dbReference>
<protein>
    <submittedName>
        <fullName evidence="2">Uncharacterized protein</fullName>
    </submittedName>
</protein>
<comment type="caution">
    <text evidence="2">The sequence shown here is derived from an EMBL/GenBank/DDBJ whole genome shotgun (WGS) entry which is preliminary data.</text>
</comment>
<organism evidence="2 3">
    <name type="scientific">Kipferlia bialata</name>
    <dbReference type="NCBI Taxonomy" id="797122"/>
    <lineage>
        <taxon>Eukaryota</taxon>
        <taxon>Metamonada</taxon>
        <taxon>Carpediemonas-like organisms</taxon>
        <taxon>Kipferlia</taxon>
    </lineage>
</organism>
<keyword evidence="3" id="KW-1185">Reference proteome</keyword>
<feature type="compositionally biased region" description="Polar residues" evidence="1">
    <location>
        <begin position="297"/>
        <end position="328"/>
    </location>
</feature>
<proteinExistence type="predicted"/>
<feature type="compositionally biased region" description="Basic and acidic residues" evidence="1">
    <location>
        <begin position="96"/>
        <end position="108"/>
    </location>
</feature>
<dbReference type="AlphaFoldDB" id="A0A391NPK4"/>
<dbReference type="EMBL" id="BDIP01000356">
    <property type="protein sequence ID" value="GCA62246.1"/>
    <property type="molecule type" value="Genomic_DNA"/>
</dbReference>
<sequence>MKGKVVTPMPVSIMRKRPKARRFQDKYAPTSRVVTAAQFIKSLSSLDALREKERVEREAAAAKAAAMPEHDEPEVREEGRDRDREPIRGGHVPTSLHERQMQEKRERPGTTSTSRSTNSGVRSRPTSSGSGSSSVYSHVRTQRSMSLSGRPGYGLTGSRGSHGSDAKDSRPVYGSRGLISERDRPSVLASSMSVRSSHSSIHSHKAPLSASMGADRRGSDREGRSGDPLVANVALTQLGRVGQNSMRRQGQQAKSQRVTSRYRPPTPPRRSTASSQGSGSSGYGSQSGYGQSKSSKPLSASGTSWSMHNSDQKAAQQGTWSSQRQGLYSYTRPRSAPRAASSGSSVARSSDGTSYKSATGPSNSRPHSAPRASGHGPKAHSGPPYQSHSSGSGSASARRVQNALYAAPASSGLAAQYRRPASMASSLRPRSSGSTRSTYQPPTSYTQYTSSSGKR</sequence>
<feature type="compositionally biased region" description="Basic and acidic residues" evidence="1">
    <location>
        <begin position="214"/>
        <end position="225"/>
    </location>
</feature>
<evidence type="ECO:0000256" key="1">
    <source>
        <dbReference type="SAM" id="MobiDB-lite"/>
    </source>
</evidence>
<feature type="region of interest" description="Disordered" evidence="1">
    <location>
        <begin position="47"/>
        <end position="455"/>
    </location>
</feature>
<feature type="compositionally biased region" description="Basic and acidic residues" evidence="1">
    <location>
        <begin position="48"/>
        <end position="60"/>
    </location>
</feature>
<feature type="compositionally biased region" description="Low complexity" evidence="1">
    <location>
        <begin position="380"/>
        <end position="397"/>
    </location>
</feature>
<feature type="compositionally biased region" description="Polar residues" evidence="1">
    <location>
        <begin position="351"/>
        <end position="366"/>
    </location>
</feature>
<evidence type="ECO:0000313" key="3">
    <source>
        <dbReference type="Proteomes" id="UP000265618"/>
    </source>
</evidence>
<accession>A0A391NPK4</accession>
<feature type="compositionally biased region" description="Polar residues" evidence="1">
    <location>
        <begin position="242"/>
        <end position="258"/>
    </location>
</feature>
<feature type="compositionally biased region" description="Polar residues" evidence="1">
    <location>
        <begin position="423"/>
        <end position="436"/>
    </location>
</feature>
<evidence type="ECO:0000313" key="2">
    <source>
        <dbReference type="EMBL" id="GCA62246.1"/>
    </source>
</evidence>
<feature type="compositionally biased region" description="Low complexity" evidence="1">
    <location>
        <begin position="190"/>
        <end position="200"/>
    </location>
</feature>
<reference evidence="2 3" key="1">
    <citation type="journal article" date="2018" name="PLoS ONE">
        <title>The draft genome of Kipferlia bialata reveals reductive genome evolution in fornicate parasites.</title>
        <authorList>
            <person name="Tanifuji G."/>
            <person name="Takabayashi S."/>
            <person name="Kume K."/>
            <person name="Takagi M."/>
            <person name="Nakayama T."/>
            <person name="Kamikawa R."/>
            <person name="Inagaki Y."/>
            <person name="Hashimoto T."/>
        </authorList>
    </citation>
    <scope>NUCLEOTIDE SEQUENCE [LARGE SCALE GENOMIC DNA]</scope>
    <source>
        <strain evidence="2">NY0173</strain>
    </source>
</reference>
<feature type="compositionally biased region" description="Basic and acidic residues" evidence="1">
    <location>
        <begin position="76"/>
        <end position="88"/>
    </location>
</feature>
<feature type="compositionally biased region" description="Low complexity" evidence="1">
    <location>
        <begin position="437"/>
        <end position="455"/>
    </location>
</feature>
<feature type="compositionally biased region" description="Low complexity" evidence="1">
    <location>
        <begin position="109"/>
        <end position="139"/>
    </location>
</feature>
<name>A0A391NPK4_9EUKA</name>